<dbReference type="InterPro" id="IPR014001">
    <property type="entry name" value="Helicase_ATP-bd"/>
</dbReference>
<proteinExistence type="predicted"/>
<sequence>MKDIKIDQFLDFLKDFQLKTVNHVFNKLYMEDEVDKFLIADEVGLGKTMVARGIIAKIIDKFQTAGRERIDIIYICSNSQIARQNINRLNIMDKKFSHSSRITLLPLKIKDLNKNEINFISFTPGTSFHLKSGGGIKKERALLYYLLKGEWFVEDQEQYVNFFQCTAGDSWQDYLLKDFKNTYDPEVDIDQSLKENFIKNLKEKREEAEKNGKTAPGEKFKRTAAEFKGAEVSSEANSRRYQIIGELREILAMSCIHSLNAELVILDEFQKFKTLIDTDREENQLFNSIFNSNQVKTLLLSATPYKMYTLSQEEDNHYQDFIKTMGVLFNSKEKEEKLKKLLNEYKNRLYSLSDDNFKQQSRKIETLKYEIEELLKNVIVRNERVKYTKNNDAMIKDQDDSLKLEKREVKQFLVLNKLTEKMKLRSSIEYWKSSPYLISFMENNYKLKEQFNYFIEEDMFSDLDQELEELSLSRAEIEEYKAVDPANARLENLISKSIESGGWRLIWMPPSFPYYRSTDIYGSQAVDNFSKDLIFSSWKVVPRMIASTISYAAERRMTAEAANNYSYSSERQLRSSLLNFTVSENDYKGLPVFNIMI</sequence>
<protein>
    <recommendedName>
        <fullName evidence="2">Helicase ATP-binding domain-containing protein</fullName>
    </recommendedName>
</protein>
<dbReference type="Gene3D" id="3.40.50.300">
    <property type="entry name" value="P-loop containing nucleotide triphosphate hydrolases"/>
    <property type="match status" value="1"/>
</dbReference>
<evidence type="ECO:0000313" key="3">
    <source>
        <dbReference type="EMBL" id="TDS25515.1"/>
    </source>
</evidence>
<name>A0A4R7DWF0_9FIRM</name>
<evidence type="ECO:0000259" key="2">
    <source>
        <dbReference type="SMART" id="SM00487"/>
    </source>
</evidence>
<dbReference type="AlphaFoldDB" id="A0A4R7DWF0"/>
<accession>A0A4R7DWF0</accession>
<keyword evidence="1" id="KW-0175">Coiled coil</keyword>
<evidence type="ECO:0000313" key="4">
    <source>
        <dbReference type="Proteomes" id="UP000295758"/>
    </source>
</evidence>
<reference evidence="3 4" key="1">
    <citation type="submission" date="2019-03" db="EMBL/GenBank/DDBJ databases">
        <title>Deep subsurface shale carbon reservoir microbial communities from Ohio and West Virginia, USA.</title>
        <authorList>
            <person name="Wrighton K."/>
        </authorList>
    </citation>
    <scope>NUCLEOTIDE SEQUENCE [LARGE SCALE GENOMIC DNA]</scope>
    <source>
        <strain evidence="3 4">UTICA-S4D12</strain>
    </source>
</reference>
<comment type="caution">
    <text evidence="3">The sequence shown here is derived from an EMBL/GenBank/DDBJ whole genome shotgun (WGS) entry which is preliminary data.</text>
</comment>
<evidence type="ECO:0000256" key="1">
    <source>
        <dbReference type="SAM" id="Coils"/>
    </source>
</evidence>
<dbReference type="RefSeq" id="WP_089723407.1">
    <property type="nucleotide sequence ID" value="NZ_FNGB01000058.1"/>
</dbReference>
<dbReference type="InterPro" id="IPR027417">
    <property type="entry name" value="P-loop_NTPase"/>
</dbReference>
<dbReference type="Proteomes" id="UP000295758">
    <property type="component" value="Unassembled WGS sequence"/>
</dbReference>
<dbReference type="SMART" id="SM00487">
    <property type="entry name" value="DEXDc"/>
    <property type="match status" value="1"/>
</dbReference>
<dbReference type="SUPFAM" id="SSF52540">
    <property type="entry name" value="P-loop containing nucleoside triphosphate hydrolases"/>
    <property type="match status" value="1"/>
</dbReference>
<organism evidence="3 4">
    <name type="scientific">Halanaerobium congolense</name>
    <dbReference type="NCBI Taxonomy" id="54121"/>
    <lineage>
        <taxon>Bacteria</taxon>
        <taxon>Bacillati</taxon>
        <taxon>Bacillota</taxon>
        <taxon>Clostridia</taxon>
        <taxon>Halanaerobiales</taxon>
        <taxon>Halanaerobiaceae</taxon>
        <taxon>Halanaerobium</taxon>
    </lineage>
</organism>
<dbReference type="EMBL" id="SOAA01000054">
    <property type="protein sequence ID" value="TDS25515.1"/>
    <property type="molecule type" value="Genomic_DNA"/>
</dbReference>
<feature type="coiled-coil region" evidence="1">
    <location>
        <begin position="328"/>
        <end position="377"/>
    </location>
</feature>
<feature type="domain" description="Helicase ATP-binding" evidence="2">
    <location>
        <begin position="9"/>
        <end position="334"/>
    </location>
</feature>
<gene>
    <name evidence="3" type="ORF">BY453_1542</name>
</gene>